<feature type="transmembrane region" description="Helical" evidence="11">
    <location>
        <begin position="410"/>
        <end position="437"/>
    </location>
</feature>
<comment type="similarity">
    <text evidence="2">Belongs to the RLP family.</text>
</comment>
<sequence length="451" mass="50946">MFTHVAEPPLNLTTYNYFTYFIDLHSNMLEGPISPLALTKHAILDFSNNQFTSFFSVNITSHKNSMKYLSLANNSMTGEIPSFICNMTNLMVLDLSNNRLTGSIPSCLLKGVDLQVLKIRGNQLHGAIPNEINPKCELQIIDLRENQLDELIPRSLSNCQSLEILDLGNNNLKDTFPYWLGNMSYLRVLVLRSNKFHGKVGPFEGNLEINYAFSRSHVLDISFNNFNGKLCAECFNNFKSMMQDKIDTIQDDTVLLLSGNDFLGLLTIMNKAQLMTIQKLWMIFKRDSNNHRQLTSLQVLNMSHNYLTCKIIPQLGNLSQLESLDLSMNSLYGKIPQELASLDFLEYLNLSYNKLVGSIPVGGQFFTFPNTLFEGNNGLCLLSCNTPVPGVNNTIISSDLRNQAPKNRNYMIILGILFGVRFGGSMAIVVVLDVMCYDRSRRMRSRRPING</sequence>
<dbReference type="GO" id="GO:0005886">
    <property type="term" value="C:plasma membrane"/>
    <property type="evidence" value="ECO:0007669"/>
    <property type="project" value="UniProtKB-SubCell"/>
</dbReference>
<keyword evidence="6" id="KW-0732">Signal</keyword>
<keyword evidence="7" id="KW-0677">Repeat</keyword>
<dbReference type="AlphaFoldDB" id="A0ABD0VUB1"/>
<dbReference type="InterPro" id="IPR001611">
    <property type="entry name" value="Leu-rich_rpt"/>
</dbReference>
<keyword evidence="3" id="KW-1003">Cell membrane</keyword>
<comment type="caution">
    <text evidence="12">The sequence shown here is derived from an EMBL/GenBank/DDBJ whole genome shotgun (WGS) entry which is preliminary data.</text>
</comment>
<dbReference type="PANTHER" id="PTHR48061">
    <property type="entry name" value="LEUCINE-RICH REPEAT RECEPTOR PROTEIN KINASE EMS1-LIKE-RELATED"/>
    <property type="match status" value="1"/>
</dbReference>
<keyword evidence="13" id="KW-1185">Reference proteome</keyword>
<evidence type="ECO:0000256" key="9">
    <source>
        <dbReference type="ARBA" id="ARBA00023136"/>
    </source>
</evidence>
<dbReference type="Gene3D" id="3.80.10.10">
    <property type="entry name" value="Ribonuclease Inhibitor"/>
    <property type="match status" value="1"/>
</dbReference>
<dbReference type="SUPFAM" id="SSF52058">
    <property type="entry name" value="L domain-like"/>
    <property type="match status" value="1"/>
</dbReference>
<evidence type="ECO:0000313" key="13">
    <source>
        <dbReference type="Proteomes" id="UP001552299"/>
    </source>
</evidence>
<evidence type="ECO:0000256" key="4">
    <source>
        <dbReference type="ARBA" id="ARBA00022614"/>
    </source>
</evidence>
<evidence type="ECO:0000256" key="11">
    <source>
        <dbReference type="SAM" id="Phobius"/>
    </source>
</evidence>
<dbReference type="EMBL" id="JANQDX010000001">
    <property type="protein sequence ID" value="KAL0928714.1"/>
    <property type="molecule type" value="Genomic_DNA"/>
</dbReference>
<dbReference type="PANTHER" id="PTHR48061:SF2">
    <property type="entry name" value="RECEPTOR LIKE PROTEIN 30-LIKE"/>
    <property type="match status" value="1"/>
</dbReference>
<evidence type="ECO:0000256" key="3">
    <source>
        <dbReference type="ARBA" id="ARBA00022475"/>
    </source>
</evidence>
<evidence type="ECO:0000313" key="12">
    <source>
        <dbReference type="EMBL" id="KAL0928714.1"/>
    </source>
</evidence>
<keyword evidence="9 11" id="KW-0472">Membrane</keyword>
<name>A0ABD0VUB1_DENTH</name>
<dbReference type="SMART" id="SM00369">
    <property type="entry name" value="LRR_TYP"/>
    <property type="match status" value="3"/>
</dbReference>
<evidence type="ECO:0000256" key="2">
    <source>
        <dbReference type="ARBA" id="ARBA00009592"/>
    </source>
</evidence>
<evidence type="ECO:0000256" key="10">
    <source>
        <dbReference type="ARBA" id="ARBA00023180"/>
    </source>
</evidence>
<evidence type="ECO:0000256" key="1">
    <source>
        <dbReference type="ARBA" id="ARBA00004251"/>
    </source>
</evidence>
<gene>
    <name evidence="12" type="ORF">M5K25_000629</name>
</gene>
<organism evidence="12 13">
    <name type="scientific">Dendrobium thyrsiflorum</name>
    <name type="common">Pinecone-like raceme dendrobium</name>
    <name type="synonym">Orchid</name>
    <dbReference type="NCBI Taxonomy" id="117978"/>
    <lineage>
        <taxon>Eukaryota</taxon>
        <taxon>Viridiplantae</taxon>
        <taxon>Streptophyta</taxon>
        <taxon>Embryophyta</taxon>
        <taxon>Tracheophyta</taxon>
        <taxon>Spermatophyta</taxon>
        <taxon>Magnoliopsida</taxon>
        <taxon>Liliopsida</taxon>
        <taxon>Asparagales</taxon>
        <taxon>Orchidaceae</taxon>
        <taxon>Epidendroideae</taxon>
        <taxon>Malaxideae</taxon>
        <taxon>Dendrobiinae</taxon>
        <taxon>Dendrobium</taxon>
    </lineage>
</organism>
<dbReference type="FunFam" id="3.80.10.10:FF:000383">
    <property type="entry name" value="Leucine-rich repeat receptor protein kinase EMS1"/>
    <property type="match status" value="1"/>
</dbReference>
<dbReference type="PRINTS" id="PR00019">
    <property type="entry name" value="LEURICHRPT"/>
</dbReference>
<dbReference type="Proteomes" id="UP001552299">
    <property type="component" value="Unassembled WGS sequence"/>
</dbReference>
<dbReference type="InterPro" id="IPR003591">
    <property type="entry name" value="Leu-rich_rpt_typical-subtyp"/>
</dbReference>
<keyword evidence="8 11" id="KW-1133">Transmembrane helix</keyword>
<evidence type="ECO:0000256" key="7">
    <source>
        <dbReference type="ARBA" id="ARBA00022737"/>
    </source>
</evidence>
<protein>
    <submittedName>
        <fullName evidence="12">Uncharacterized protein</fullName>
    </submittedName>
</protein>
<evidence type="ECO:0000256" key="8">
    <source>
        <dbReference type="ARBA" id="ARBA00022989"/>
    </source>
</evidence>
<keyword evidence="5 11" id="KW-0812">Transmembrane</keyword>
<evidence type="ECO:0000256" key="5">
    <source>
        <dbReference type="ARBA" id="ARBA00022692"/>
    </source>
</evidence>
<dbReference type="InterPro" id="IPR046956">
    <property type="entry name" value="RLP23-like"/>
</dbReference>
<keyword evidence="10" id="KW-0325">Glycoprotein</keyword>
<comment type="subcellular location">
    <subcellularLocation>
        <location evidence="1">Cell membrane</location>
        <topology evidence="1">Single-pass type I membrane protein</topology>
    </subcellularLocation>
</comment>
<accession>A0ABD0VUB1</accession>
<proteinExistence type="inferred from homology"/>
<reference evidence="12 13" key="1">
    <citation type="journal article" date="2024" name="Plant Biotechnol. J.">
        <title>Dendrobium thyrsiflorum genome and its molecular insights into genes involved in important horticultural traits.</title>
        <authorList>
            <person name="Chen B."/>
            <person name="Wang J.Y."/>
            <person name="Zheng P.J."/>
            <person name="Li K.L."/>
            <person name="Liang Y.M."/>
            <person name="Chen X.F."/>
            <person name="Zhang C."/>
            <person name="Zhao X."/>
            <person name="He X."/>
            <person name="Zhang G.Q."/>
            <person name="Liu Z.J."/>
            <person name="Xu Q."/>
        </authorList>
    </citation>
    <scope>NUCLEOTIDE SEQUENCE [LARGE SCALE GENOMIC DNA]</scope>
    <source>
        <strain evidence="12">GZMU011</strain>
    </source>
</reference>
<evidence type="ECO:0000256" key="6">
    <source>
        <dbReference type="ARBA" id="ARBA00022729"/>
    </source>
</evidence>
<dbReference type="Pfam" id="PF13855">
    <property type="entry name" value="LRR_8"/>
    <property type="match status" value="2"/>
</dbReference>
<keyword evidence="4" id="KW-0433">Leucine-rich repeat</keyword>
<dbReference type="Pfam" id="PF00560">
    <property type="entry name" value="LRR_1"/>
    <property type="match status" value="3"/>
</dbReference>
<dbReference type="InterPro" id="IPR032675">
    <property type="entry name" value="LRR_dom_sf"/>
</dbReference>